<dbReference type="AlphaFoldDB" id="A0A227KP04"/>
<keyword evidence="3" id="KW-1185">Reference proteome</keyword>
<gene>
    <name evidence="2" type="ORF">ADH67_06725</name>
</gene>
<dbReference type="GO" id="GO:1902670">
    <property type="term" value="F:carbon dioxide binding"/>
    <property type="evidence" value="ECO:0007669"/>
    <property type="project" value="TreeGrafter"/>
</dbReference>
<comment type="similarity">
    <text evidence="1">Belongs to the HupF/HypC family.</text>
</comment>
<organism evidence="2 3">
    <name type="scientific">Turicimonas muris</name>
    <dbReference type="NCBI Taxonomy" id="1796652"/>
    <lineage>
        <taxon>Bacteria</taxon>
        <taxon>Pseudomonadati</taxon>
        <taxon>Pseudomonadota</taxon>
        <taxon>Betaproteobacteria</taxon>
        <taxon>Burkholderiales</taxon>
        <taxon>Sutterellaceae</taxon>
        <taxon>Turicimonas</taxon>
    </lineage>
</organism>
<dbReference type="PROSITE" id="PS01097">
    <property type="entry name" value="HUPF_HYPC"/>
    <property type="match status" value="1"/>
</dbReference>
<sequence>MCLAVPVQIIEVLPGDEAIAEIAGVKKTISTALIEDVQVGDYVILHVGYALQKIDPEEAQKTIQLFNSQVSA</sequence>
<accession>A0A227KP04</accession>
<dbReference type="PANTHER" id="PTHR35177">
    <property type="entry name" value="HYDROGENASE MATURATION FACTOR HYBG"/>
    <property type="match status" value="1"/>
</dbReference>
<dbReference type="GO" id="GO:0051604">
    <property type="term" value="P:protein maturation"/>
    <property type="evidence" value="ECO:0007669"/>
    <property type="project" value="TreeGrafter"/>
</dbReference>
<evidence type="ECO:0000256" key="1">
    <source>
        <dbReference type="ARBA" id="ARBA00006018"/>
    </source>
</evidence>
<comment type="caution">
    <text evidence="2">The sequence shown here is derived from an EMBL/GenBank/DDBJ whole genome shotgun (WGS) entry which is preliminary data.</text>
</comment>
<dbReference type="Proteomes" id="UP000214610">
    <property type="component" value="Unassembled WGS sequence"/>
</dbReference>
<dbReference type="Pfam" id="PF01455">
    <property type="entry name" value="HupF_HypC"/>
    <property type="match status" value="1"/>
</dbReference>
<dbReference type="GO" id="GO:0005506">
    <property type="term" value="F:iron ion binding"/>
    <property type="evidence" value="ECO:0007669"/>
    <property type="project" value="TreeGrafter"/>
</dbReference>
<dbReference type="InterPro" id="IPR001109">
    <property type="entry name" value="Hydrogenase_HupF/HypC"/>
</dbReference>
<dbReference type="NCBIfam" id="TIGR00074">
    <property type="entry name" value="hypC_hupF"/>
    <property type="match status" value="1"/>
</dbReference>
<dbReference type="EMBL" id="NHMP01000003">
    <property type="protein sequence ID" value="OXE49815.1"/>
    <property type="molecule type" value="Genomic_DNA"/>
</dbReference>
<evidence type="ECO:0000313" key="2">
    <source>
        <dbReference type="EMBL" id="OXE49815.1"/>
    </source>
</evidence>
<name>A0A227KP04_9BURK</name>
<proteinExistence type="inferred from homology"/>
<dbReference type="InterPro" id="IPR019812">
    <property type="entry name" value="Hydgase_assmbl_chp_CS"/>
</dbReference>
<evidence type="ECO:0000313" key="3">
    <source>
        <dbReference type="Proteomes" id="UP000214610"/>
    </source>
</evidence>
<dbReference type="GeneID" id="78361718"/>
<dbReference type="Gene3D" id="2.30.30.140">
    <property type="match status" value="1"/>
</dbReference>
<dbReference type="PRINTS" id="PR00445">
    <property type="entry name" value="HUPFHYPC"/>
</dbReference>
<dbReference type="FunFam" id="2.30.30.140:FF:000022">
    <property type="entry name" value="Hydrogenase assembly chaperone HybG"/>
    <property type="match status" value="1"/>
</dbReference>
<dbReference type="RefSeq" id="WP_066593397.1">
    <property type="nucleotide sequence ID" value="NZ_CAJTBZ010000004.1"/>
</dbReference>
<reference evidence="3" key="1">
    <citation type="submission" date="2017-05" db="EMBL/GenBank/DDBJ databases">
        <title>Improved OligoMM genomes.</title>
        <authorList>
            <person name="Garzetti D."/>
        </authorList>
    </citation>
    <scope>NUCLEOTIDE SEQUENCE [LARGE SCALE GENOMIC DNA]</scope>
    <source>
        <strain evidence="3">YL45</strain>
    </source>
</reference>
<dbReference type="SUPFAM" id="SSF159127">
    <property type="entry name" value="HupF/HypC-like"/>
    <property type="match status" value="1"/>
</dbReference>
<protein>
    <submittedName>
        <fullName evidence="2">Hydrogenase assembly protein HupF</fullName>
    </submittedName>
</protein>
<dbReference type="PANTHER" id="PTHR35177:SF2">
    <property type="entry name" value="HYDROGENASE MATURATION FACTOR HYBG"/>
    <property type="match status" value="1"/>
</dbReference>